<dbReference type="RefSeq" id="WP_407676823.1">
    <property type="nucleotide sequence ID" value="NZ_BSDI01000016.1"/>
</dbReference>
<name>A0ABQ5QUS1_9ACTN</name>
<dbReference type="InterPro" id="IPR025338">
    <property type="entry name" value="DUF4244"/>
</dbReference>
<keyword evidence="1" id="KW-0812">Transmembrane</keyword>
<gene>
    <name evidence="2" type="ORF">Pa4123_36080</name>
</gene>
<protein>
    <recommendedName>
        <fullName evidence="4">DUF4244 domain-containing protein</fullName>
    </recommendedName>
</protein>
<keyword evidence="3" id="KW-1185">Reference proteome</keyword>
<comment type="caution">
    <text evidence="2">The sequence shown here is derived from an EMBL/GenBank/DDBJ whole genome shotgun (WGS) entry which is preliminary data.</text>
</comment>
<accession>A0ABQ5QUS1</accession>
<dbReference type="Pfam" id="PF14029">
    <property type="entry name" value="DUF4244"/>
    <property type="match status" value="1"/>
</dbReference>
<dbReference type="EMBL" id="BSDI01000016">
    <property type="protein sequence ID" value="GLH98333.1"/>
    <property type="molecule type" value="Genomic_DNA"/>
</dbReference>
<dbReference type="Proteomes" id="UP001144280">
    <property type="component" value="Unassembled WGS sequence"/>
</dbReference>
<keyword evidence="1" id="KW-0472">Membrane</keyword>
<evidence type="ECO:0000256" key="1">
    <source>
        <dbReference type="SAM" id="Phobius"/>
    </source>
</evidence>
<keyword evidence="1" id="KW-1133">Transmembrane helix</keyword>
<feature type="transmembrane region" description="Helical" evidence="1">
    <location>
        <begin position="6"/>
        <end position="24"/>
    </location>
</feature>
<sequence>MTTAEYAVGMLAAVGFAGILLKVLTSEPVQNALTTMVDRALK</sequence>
<proteinExistence type="predicted"/>
<evidence type="ECO:0008006" key="4">
    <source>
        <dbReference type="Google" id="ProtNLM"/>
    </source>
</evidence>
<reference evidence="2" key="1">
    <citation type="submission" date="2022-12" db="EMBL/GenBank/DDBJ databases">
        <title>New Phytohabitans aurantiacus sp. RD004123 nov., an actinomycete isolated from soil.</title>
        <authorList>
            <person name="Triningsih D.W."/>
            <person name="Harunari E."/>
            <person name="Igarashi Y."/>
        </authorList>
    </citation>
    <scope>NUCLEOTIDE SEQUENCE</scope>
    <source>
        <strain evidence="2">RD004123</strain>
    </source>
</reference>
<evidence type="ECO:0000313" key="2">
    <source>
        <dbReference type="EMBL" id="GLH98333.1"/>
    </source>
</evidence>
<organism evidence="2 3">
    <name type="scientific">Phytohabitans aurantiacus</name>
    <dbReference type="NCBI Taxonomy" id="3016789"/>
    <lineage>
        <taxon>Bacteria</taxon>
        <taxon>Bacillati</taxon>
        <taxon>Actinomycetota</taxon>
        <taxon>Actinomycetes</taxon>
        <taxon>Micromonosporales</taxon>
        <taxon>Micromonosporaceae</taxon>
    </lineage>
</organism>
<evidence type="ECO:0000313" key="3">
    <source>
        <dbReference type="Proteomes" id="UP001144280"/>
    </source>
</evidence>